<comment type="caution">
    <text evidence="1">The sequence shown here is derived from an EMBL/GenBank/DDBJ whole genome shotgun (WGS) entry which is preliminary data.</text>
</comment>
<dbReference type="Proteomes" id="UP000321303">
    <property type="component" value="Unassembled WGS sequence"/>
</dbReference>
<keyword evidence="2" id="KW-1185">Reference proteome</keyword>
<organism evidence="1 2">
    <name type="scientific">Halovibrio variabilis</name>
    <dbReference type="NCBI Taxonomy" id="31910"/>
    <lineage>
        <taxon>Bacteria</taxon>
        <taxon>Pseudomonadati</taxon>
        <taxon>Pseudomonadota</taxon>
        <taxon>Gammaproteobacteria</taxon>
        <taxon>Oceanospirillales</taxon>
        <taxon>Halomonadaceae</taxon>
        <taxon>Halovibrio</taxon>
    </lineage>
</organism>
<accession>A0A511UKM1</accession>
<dbReference type="SUPFAM" id="SSF51430">
    <property type="entry name" value="NAD(P)-linked oxidoreductase"/>
    <property type="match status" value="1"/>
</dbReference>
<reference evidence="1 2" key="1">
    <citation type="submission" date="2019-07" db="EMBL/GenBank/DDBJ databases">
        <title>Whole genome shotgun sequence of Halomonas variabilis NBRC 102410.</title>
        <authorList>
            <person name="Hosoyama A."/>
            <person name="Uohara A."/>
            <person name="Ohji S."/>
            <person name="Ichikawa N."/>
        </authorList>
    </citation>
    <scope>NUCLEOTIDE SEQUENCE [LARGE SCALE GENOMIC DNA]</scope>
    <source>
        <strain evidence="1 2">NBRC 102410</strain>
    </source>
</reference>
<proteinExistence type="predicted"/>
<dbReference type="AlphaFoldDB" id="A0A511UKM1"/>
<evidence type="ECO:0008006" key="3">
    <source>
        <dbReference type="Google" id="ProtNLM"/>
    </source>
</evidence>
<evidence type="ECO:0000313" key="1">
    <source>
        <dbReference type="EMBL" id="GEN27136.1"/>
    </source>
</evidence>
<gene>
    <name evidence="1" type="ORF">HVA01_07820</name>
</gene>
<evidence type="ECO:0000313" key="2">
    <source>
        <dbReference type="Proteomes" id="UP000321303"/>
    </source>
</evidence>
<dbReference type="InterPro" id="IPR036812">
    <property type="entry name" value="NAD(P)_OxRdtase_dom_sf"/>
</dbReference>
<dbReference type="Gene3D" id="3.20.20.100">
    <property type="entry name" value="NADP-dependent oxidoreductase domain"/>
    <property type="match status" value="1"/>
</dbReference>
<sequence>MPIPGTKRLRYLEENAGAASITLTDDEQQQLEAATARLPVIGERYTPEGMKGVNS</sequence>
<protein>
    <recommendedName>
        <fullName evidence="3">NADP-dependent oxidoreductase domain-containing protein</fullName>
    </recommendedName>
</protein>
<name>A0A511UKM1_9GAMM</name>
<dbReference type="EMBL" id="BJXV01000003">
    <property type="protein sequence ID" value="GEN27136.1"/>
    <property type="molecule type" value="Genomic_DNA"/>
</dbReference>